<evidence type="ECO:0000313" key="2">
    <source>
        <dbReference type="EMBL" id="VAW80740.1"/>
    </source>
</evidence>
<accession>A0A3B0YVK8</accession>
<dbReference type="NCBIfam" id="NF041023">
    <property type="entry name" value="PP0621_fam"/>
    <property type="match status" value="1"/>
</dbReference>
<evidence type="ECO:0008006" key="3">
    <source>
        <dbReference type="Google" id="ProtNLM"/>
    </source>
</evidence>
<organism evidence="2">
    <name type="scientific">hydrothermal vent metagenome</name>
    <dbReference type="NCBI Taxonomy" id="652676"/>
    <lineage>
        <taxon>unclassified sequences</taxon>
        <taxon>metagenomes</taxon>
        <taxon>ecological metagenomes</taxon>
    </lineage>
</organism>
<proteinExistence type="predicted"/>
<dbReference type="AlphaFoldDB" id="A0A3B0YVK8"/>
<dbReference type="EMBL" id="UOFN01000130">
    <property type="protein sequence ID" value="VAW80740.1"/>
    <property type="molecule type" value="Genomic_DNA"/>
</dbReference>
<reference evidence="2" key="1">
    <citation type="submission" date="2018-06" db="EMBL/GenBank/DDBJ databases">
        <authorList>
            <person name="Zhirakovskaya E."/>
        </authorList>
    </citation>
    <scope>NUCLEOTIDE SEQUENCE</scope>
</reference>
<evidence type="ECO:0000256" key="1">
    <source>
        <dbReference type="SAM" id="Phobius"/>
    </source>
</evidence>
<sequence>MFGIRVLIYLLGIALVVWILFRLARSPSIEKSEKKPVDDMVCCAHCGTFIPKNEAIREGDRNYCCTQHRDEDH</sequence>
<gene>
    <name evidence="2" type="ORF">MNBD_GAMMA15-139</name>
</gene>
<keyword evidence="1" id="KW-0812">Transmembrane</keyword>
<feature type="transmembrane region" description="Helical" evidence="1">
    <location>
        <begin position="6"/>
        <end position="24"/>
    </location>
</feature>
<protein>
    <recommendedName>
        <fullName evidence="3">Preprotein translocase subunit YajC</fullName>
    </recommendedName>
</protein>
<keyword evidence="1" id="KW-1133">Transmembrane helix</keyword>
<keyword evidence="1" id="KW-0472">Membrane</keyword>
<name>A0A3B0YVK8_9ZZZZ</name>
<dbReference type="InterPro" id="IPR049708">
    <property type="entry name" value="PP0621-like"/>
</dbReference>